<dbReference type="Proteomes" id="UP000284375">
    <property type="component" value="Unassembled WGS sequence"/>
</dbReference>
<gene>
    <name evidence="2" type="ORF">VSDG_00502</name>
</gene>
<keyword evidence="3" id="KW-1185">Reference proteome</keyword>
<feature type="signal peptide" evidence="1">
    <location>
        <begin position="1"/>
        <end position="26"/>
    </location>
</feature>
<protein>
    <recommendedName>
        <fullName evidence="4">Cyanovirin-N domain-containing protein</fullName>
    </recommendedName>
</protein>
<organism evidence="2 3">
    <name type="scientific">Cytospora chrysosperma</name>
    <name type="common">Cytospora canker fungus</name>
    <name type="synonym">Sphaeria chrysosperma</name>
    <dbReference type="NCBI Taxonomy" id="252740"/>
    <lineage>
        <taxon>Eukaryota</taxon>
        <taxon>Fungi</taxon>
        <taxon>Dikarya</taxon>
        <taxon>Ascomycota</taxon>
        <taxon>Pezizomycotina</taxon>
        <taxon>Sordariomycetes</taxon>
        <taxon>Sordariomycetidae</taxon>
        <taxon>Diaporthales</taxon>
        <taxon>Cytosporaceae</taxon>
        <taxon>Cytospora</taxon>
    </lineage>
</organism>
<accession>A0A423WPL0</accession>
<dbReference type="OrthoDB" id="5217169at2759"/>
<keyword evidence="1" id="KW-0732">Signal</keyword>
<evidence type="ECO:0000313" key="3">
    <source>
        <dbReference type="Proteomes" id="UP000284375"/>
    </source>
</evidence>
<comment type="caution">
    <text evidence="2">The sequence shown here is derived from an EMBL/GenBank/DDBJ whole genome shotgun (WGS) entry which is preliminary data.</text>
</comment>
<dbReference type="AlphaFoldDB" id="A0A423WPL0"/>
<reference evidence="2 3" key="1">
    <citation type="submission" date="2015-09" db="EMBL/GenBank/DDBJ databases">
        <title>Host preference determinants of Valsa canker pathogens revealed by comparative genomics.</title>
        <authorList>
            <person name="Yin Z."/>
            <person name="Huang L."/>
        </authorList>
    </citation>
    <scope>NUCLEOTIDE SEQUENCE [LARGE SCALE GENOMIC DNA]</scope>
    <source>
        <strain evidence="2 3">YSFL</strain>
    </source>
</reference>
<evidence type="ECO:0008006" key="4">
    <source>
        <dbReference type="Google" id="ProtNLM"/>
    </source>
</evidence>
<proteinExistence type="predicted"/>
<evidence type="ECO:0000256" key="1">
    <source>
        <dbReference type="SAM" id="SignalP"/>
    </source>
</evidence>
<sequence>MKPPFSVLPLATAAIIAMISPLSVRGDAPPPVGGNLTWCTTQPSGKCTLGIRQDFDTNEIDAYIFEHNCALLNSTNEILTESNYTFTWPGIEDYRQTGYIYVQGITGGEDEFWFDGTLYQSGWSWEDPLPIYYEFLSFECHI</sequence>
<name>A0A423WPL0_CYTCH</name>
<evidence type="ECO:0000313" key="2">
    <source>
        <dbReference type="EMBL" id="ROW05377.1"/>
    </source>
</evidence>
<dbReference type="EMBL" id="LJZO01000001">
    <property type="protein sequence ID" value="ROW05377.1"/>
    <property type="molecule type" value="Genomic_DNA"/>
</dbReference>
<feature type="chain" id="PRO_5019084279" description="Cyanovirin-N domain-containing protein" evidence="1">
    <location>
        <begin position="27"/>
        <end position="142"/>
    </location>
</feature>